<feature type="domain" description="C2H2-type" evidence="9">
    <location>
        <begin position="472"/>
        <end position="500"/>
    </location>
</feature>
<dbReference type="Pfam" id="PF00096">
    <property type="entry name" value="zf-C2H2"/>
    <property type="match status" value="2"/>
</dbReference>
<dbReference type="EMBL" id="GG666554">
    <property type="protein sequence ID" value="EEN55919.1"/>
    <property type="molecule type" value="Genomic_DNA"/>
</dbReference>
<keyword evidence="2" id="KW-0479">Metal-binding</keyword>
<dbReference type="SMART" id="SM00355">
    <property type="entry name" value="ZnF_C2H2"/>
    <property type="match status" value="6"/>
</dbReference>
<dbReference type="InterPro" id="IPR036236">
    <property type="entry name" value="Znf_C2H2_sf"/>
</dbReference>
<feature type="compositionally biased region" description="Polar residues" evidence="8">
    <location>
        <begin position="114"/>
        <end position="132"/>
    </location>
</feature>
<sequence length="508" mass="58281">MSIQQEFICGLSREVTIAVLPRLNMEELIFELNRRIQNLDEENSIKDRLVSILRDVMLEEYRQMENRSVAKDGFPNQTIGPAHEHEQDTETMQENGLTEYTETGPTNMLGPDDASQQSSGPDSVINTENSDASGEVPMITNEPESNTNQIQLTVSQHKQLFDTPIPGPAALPCYDTSLTQKDATADSRIKEEDFATTTEEDTSTLRSQLLDTINPWSNFYTEKPLERQQTYEETQLASCQSITDHSGVHIKLETHVSEDDQIDLISQLSNLDHPEHYVDDRGTGFSNGGPEERGKDSIKEAPLVSCEPTPEQEPLIPDNDSRIDSKHYVCDVCGFQTPSAQKLSKHRQRHKGEKPFMCGECGYRAYHRCWLVEHMKTHTGEKTFNCNHCDYKASCKRNLVDHIMMTHMKQTDAKHYRCEICGYQSDRYSHIETHMMRHAGVKPYKCEICDYRTTYKGDLVKHRRRHTGERPYSCKECDYKATVQSSLITHIRKKHQRNSQLKTRNNKS</sequence>
<dbReference type="PANTHER" id="PTHR24381:SF393">
    <property type="entry name" value="CHROMATIN-LINKED ADAPTOR FOR MSL PROTEINS, ISOFORM B"/>
    <property type="match status" value="1"/>
</dbReference>
<keyword evidence="11" id="KW-1185">Reference proteome</keyword>
<evidence type="ECO:0000313" key="12">
    <source>
        <dbReference type="RefSeq" id="XP_035663295.1"/>
    </source>
</evidence>
<dbReference type="GO" id="GO:0006357">
    <property type="term" value="P:regulation of transcription by RNA polymerase II"/>
    <property type="evidence" value="ECO:0000318"/>
    <property type="project" value="GO_Central"/>
</dbReference>
<keyword evidence="6" id="KW-0539">Nucleus</keyword>
<proteinExistence type="predicted"/>
<dbReference type="FunFam" id="3.30.160.60:FF:001839">
    <property type="entry name" value="Uncharacterized protein"/>
    <property type="match status" value="1"/>
</dbReference>
<dbReference type="SUPFAM" id="SSF57667">
    <property type="entry name" value="beta-beta-alpha zinc fingers"/>
    <property type="match status" value="4"/>
</dbReference>
<feature type="domain" description="C2H2-type" evidence="9">
    <location>
        <begin position="328"/>
        <end position="355"/>
    </location>
</feature>
<gene>
    <name evidence="12" type="primary">LOC118406997</name>
    <name evidence="10" type="ORF">BRAFLDRAFT_74027</name>
</gene>
<dbReference type="eggNOG" id="KOG1721">
    <property type="taxonomic scope" value="Eukaryota"/>
</dbReference>
<keyword evidence="4 7" id="KW-0863">Zinc-finger</keyword>
<accession>C3YUL8</accession>
<reference evidence="10" key="1">
    <citation type="journal article" date="2008" name="Nature">
        <title>The amphioxus genome and the evolution of the chordate karyotype.</title>
        <authorList>
            <consortium name="US DOE Joint Genome Institute (JGI-PGF)"/>
            <person name="Putnam N.H."/>
            <person name="Butts T."/>
            <person name="Ferrier D.E.K."/>
            <person name="Furlong R.F."/>
            <person name="Hellsten U."/>
            <person name="Kawashima T."/>
            <person name="Robinson-Rechavi M."/>
            <person name="Shoguchi E."/>
            <person name="Terry A."/>
            <person name="Yu J.-K."/>
            <person name="Benito-Gutierrez E.L."/>
            <person name="Dubchak I."/>
            <person name="Garcia-Fernandez J."/>
            <person name="Gibson-Brown J.J."/>
            <person name="Grigoriev I.V."/>
            <person name="Horton A.C."/>
            <person name="de Jong P.J."/>
            <person name="Jurka J."/>
            <person name="Kapitonov V.V."/>
            <person name="Kohara Y."/>
            <person name="Kuroki Y."/>
            <person name="Lindquist E."/>
            <person name="Lucas S."/>
            <person name="Osoegawa K."/>
            <person name="Pennacchio L.A."/>
            <person name="Salamov A.A."/>
            <person name="Satou Y."/>
            <person name="Sauka-Spengler T."/>
            <person name="Schmutz J."/>
            <person name="Shin-I T."/>
            <person name="Toyoda A."/>
            <person name="Bronner-Fraser M."/>
            <person name="Fujiyama A."/>
            <person name="Holland L.Z."/>
            <person name="Holland P.W.H."/>
            <person name="Satoh N."/>
            <person name="Rokhsar D.S."/>
        </authorList>
    </citation>
    <scope>NUCLEOTIDE SEQUENCE [LARGE SCALE GENOMIC DNA]</scope>
    <source>
        <strain evidence="10">S238N-H82</strain>
        <tissue evidence="10">Testes</tissue>
    </source>
</reference>
<dbReference type="AlphaFoldDB" id="C3YUL8"/>
<evidence type="ECO:0000256" key="1">
    <source>
        <dbReference type="ARBA" id="ARBA00004123"/>
    </source>
</evidence>
<evidence type="ECO:0000256" key="5">
    <source>
        <dbReference type="ARBA" id="ARBA00022833"/>
    </source>
</evidence>
<reference evidence="12" key="3">
    <citation type="submission" date="2025-04" db="UniProtKB">
        <authorList>
            <consortium name="RefSeq"/>
        </authorList>
    </citation>
    <scope>IDENTIFICATION</scope>
    <source>
        <strain evidence="12">S238N-H82</strain>
        <tissue evidence="12">Testes</tissue>
    </source>
</reference>
<evidence type="ECO:0000256" key="4">
    <source>
        <dbReference type="ARBA" id="ARBA00022771"/>
    </source>
</evidence>
<dbReference type="Gene3D" id="3.30.160.60">
    <property type="entry name" value="Classic Zinc Finger"/>
    <property type="match status" value="6"/>
</dbReference>
<feature type="domain" description="C2H2-type" evidence="9">
    <location>
        <begin position="356"/>
        <end position="383"/>
    </location>
</feature>
<dbReference type="PROSITE" id="PS50157">
    <property type="entry name" value="ZINC_FINGER_C2H2_2"/>
    <property type="match status" value="5"/>
</dbReference>
<dbReference type="KEGG" id="bfo:118406997"/>
<feature type="domain" description="C2H2-type" evidence="9">
    <location>
        <begin position="444"/>
        <end position="471"/>
    </location>
</feature>
<keyword evidence="5" id="KW-0862">Zinc</keyword>
<comment type="subcellular location">
    <subcellularLocation>
        <location evidence="1">Nucleus</location>
    </subcellularLocation>
</comment>
<evidence type="ECO:0000256" key="2">
    <source>
        <dbReference type="ARBA" id="ARBA00022723"/>
    </source>
</evidence>
<dbReference type="OrthoDB" id="6077919at2759"/>
<feature type="compositionally biased region" description="Polar residues" evidence="8">
    <location>
        <begin position="90"/>
        <end position="106"/>
    </location>
</feature>
<dbReference type="RefSeq" id="XP_035663295.1">
    <property type="nucleotide sequence ID" value="XM_035807402.1"/>
</dbReference>
<evidence type="ECO:0000313" key="11">
    <source>
        <dbReference type="Proteomes" id="UP000001554"/>
    </source>
</evidence>
<dbReference type="FunFam" id="3.30.160.60:FF:004082">
    <property type="match status" value="1"/>
</dbReference>
<dbReference type="GO" id="GO:0000981">
    <property type="term" value="F:DNA-binding transcription factor activity, RNA polymerase II-specific"/>
    <property type="evidence" value="ECO:0000318"/>
    <property type="project" value="GO_Central"/>
</dbReference>
<evidence type="ECO:0000256" key="6">
    <source>
        <dbReference type="ARBA" id="ARBA00023242"/>
    </source>
</evidence>
<evidence type="ECO:0000256" key="7">
    <source>
        <dbReference type="PROSITE-ProRule" id="PRU00042"/>
    </source>
</evidence>
<evidence type="ECO:0000256" key="3">
    <source>
        <dbReference type="ARBA" id="ARBA00022737"/>
    </source>
</evidence>
<organism>
    <name type="scientific">Branchiostoma floridae</name>
    <name type="common">Florida lancelet</name>
    <name type="synonym">Amphioxus</name>
    <dbReference type="NCBI Taxonomy" id="7739"/>
    <lineage>
        <taxon>Eukaryota</taxon>
        <taxon>Metazoa</taxon>
        <taxon>Chordata</taxon>
        <taxon>Cephalochordata</taxon>
        <taxon>Leptocardii</taxon>
        <taxon>Amphioxiformes</taxon>
        <taxon>Branchiostomatidae</taxon>
        <taxon>Branchiostoma</taxon>
    </lineage>
</organism>
<dbReference type="FunFam" id="3.30.160.60:FF:003738">
    <property type="match status" value="1"/>
</dbReference>
<evidence type="ECO:0000256" key="8">
    <source>
        <dbReference type="SAM" id="MobiDB-lite"/>
    </source>
</evidence>
<dbReference type="Proteomes" id="UP000001554">
    <property type="component" value="Chromosome 19"/>
</dbReference>
<reference evidence="11" key="2">
    <citation type="journal article" date="2020" name="Nat. Ecol. Evol.">
        <title>Deeply conserved synteny resolves early events in vertebrate evolution.</title>
        <authorList>
            <person name="Simakov O."/>
            <person name="Marletaz F."/>
            <person name="Yue J.X."/>
            <person name="O'Connell B."/>
            <person name="Jenkins J."/>
            <person name="Brandt A."/>
            <person name="Calef R."/>
            <person name="Tung C.H."/>
            <person name="Huang T.K."/>
            <person name="Schmutz J."/>
            <person name="Satoh N."/>
            <person name="Yu J.K."/>
            <person name="Putnam N.H."/>
            <person name="Green R.E."/>
            <person name="Rokhsar D.S."/>
        </authorList>
    </citation>
    <scope>NUCLEOTIDE SEQUENCE [LARGE SCALE GENOMIC DNA]</scope>
    <source>
        <strain evidence="11">S238N-H82</strain>
    </source>
</reference>
<dbReference type="GeneID" id="118406997"/>
<protein>
    <submittedName>
        <fullName evidence="12">Zinc finger protein 615-like</fullName>
    </submittedName>
</protein>
<dbReference type="GO" id="GO:0008270">
    <property type="term" value="F:zinc ion binding"/>
    <property type="evidence" value="ECO:0007669"/>
    <property type="project" value="UniProtKB-KW"/>
</dbReference>
<feature type="domain" description="C2H2-type" evidence="9">
    <location>
        <begin position="416"/>
        <end position="443"/>
    </location>
</feature>
<evidence type="ECO:0000259" key="9">
    <source>
        <dbReference type="PROSITE" id="PS50157"/>
    </source>
</evidence>
<dbReference type="PANTHER" id="PTHR24381">
    <property type="entry name" value="ZINC FINGER PROTEIN"/>
    <property type="match status" value="1"/>
</dbReference>
<dbReference type="InterPro" id="IPR013087">
    <property type="entry name" value="Znf_C2H2_type"/>
</dbReference>
<evidence type="ECO:0000313" key="10">
    <source>
        <dbReference type="EMBL" id="EEN55919.1"/>
    </source>
</evidence>
<keyword evidence="3" id="KW-0677">Repeat</keyword>
<dbReference type="OMA" id="HRNTHNG"/>
<dbReference type="FunFam" id="3.30.160.60:FF:002755">
    <property type="entry name" value="Uncharacterized protein"/>
    <property type="match status" value="1"/>
</dbReference>
<name>C3YUL8_BRAFL</name>
<dbReference type="InParanoid" id="C3YUL8"/>
<feature type="region of interest" description="Disordered" evidence="8">
    <location>
        <begin position="71"/>
        <end position="135"/>
    </location>
</feature>
<dbReference type="GO" id="GO:0005634">
    <property type="term" value="C:nucleus"/>
    <property type="evidence" value="ECO:0007669"/>
    <property type="project" value="UniProtKB-SubCell"/>
</dbReference>